<dbReference type="PANTHER" id="PTHR40469">
    <property type="entry name" value="SECRETED GLYCOSYL HYDROLASE"/>
    <property type="match status" value="1"/>
</dbReference>
<gene>
    <name evidence="3" type="ORF">J2800_002456</name>
</gene>
<organism evidence="3 4">
    <name type="scientific">Caulobacter rhizosphaerae</name>
    <dbReference type="NCBI Taxonomy" id="2010972"/>
    <lineage>
        <taxon>Bacteria</taxon>
        <taxon>Pseudomonadati</taxon>
        <taxon>Pseudomonadota</taxon>
        <taxon>Alphaproteobacteria</taxon>
        <taxon>Caulobacterales</taxon>
        <taxon>Caulobacteraceae</taxon>
        <taxon>Caulobacter</taxon>
    </lineage>
</organism>
<protein>
    <submittedName>
        <fullName evidence="3">Type 1 glutamine amidotransferase</fullName>
    </submittedName>
</protein>
<dbReference type="PROSITE" id="PS01159">
    <property type="entry name" value="WW_DOMAIN_1"/>
    <property type="match status" value="1"/>
</dbReference>
<dbReference type="InterPro" id="IPR029062">
    <property type="entry name" value="Class_I_gatase-like"/>
</dbReference>
<comment type="caution">
    <text evidence="3">The sequence shown here is derived from an EMBL/GenBank/DDBJ whole genome shotgun (WGS) entry which is preliminary data.</text>
</comment>
<feature type="domain" description="WW" evidence="2">
    <location>
        <begin position="211"/>
        <end position="243"/>
    </location>
</feature>
<feature type="signal peptide" evidence="1">
    <location>
        <begin position="1"/>
        <end position="22"/>
    </location>
</feature>
<reference evidence="3 4" key="1">
    <citation type="submission" date="2023-07" db="EMBL/GenBank/DDBJ databases">
        <title>Sorghum-associated microbial communities from plants grown in Nebraska, USA.</title>
        <authorList>
            <person name="Schachtman D."/>
        </authorList>
    </citation>
    <scope>NUCLEOTIDE SEQUENCE [LARGE SCALE GENOMIC DNA]</scope>
    <source>
        <strain evidence="3 4">DS2154</strain>
    </source>
</reference>
<accession>A0ABU1MZW6</accession>
<dbReference type="RefSeq" id="WP_310031802.1">
    <property type="nucleotide sequence ID" value="NZ_JAVDRL010000006.1"/>
</dbReference>
<dbReference type="Gene3D" id="3.40.50.880">
    <property type="match status" value="1"/>
</dbReference>
<proteinExistence type="predicted"/>
<dbReference type="InterPro" id="IPR001202">
    <property type="entry name" value="WW_dom"/>
</dbReference>
<keyword evidence="1" id="KW-0732">Signal</keyword>
<sequence length="346" mass="37875">MRRILALLFVAVAALVAAPAMAKPVPLRVLYLDQSVGWKHAPVARPEGGGLAPSEIAMKAIGEESGAFTAEVTQDAREITPERLASVDVLVFYTTGALPISPEAWAVVQSRVKAGKLGFVGVHSATDTGWPYDGPGETYTRFINGKFAGHPWTQGTPIRVETLDPDLALVAMWPVGFDYAEEIYQHSDFDPAKVRVLQTLDFAGTPLKRPYAVPVAWARQVGQGRLFFTNLGHTPSTWDDPRFRKQIVAAVNWTGRRTDGEASPDTLRQFLWQVKALLAYEPADGRDDKAILGRLLKMEPKWQAATAQRIADLRTVYPAKPDSDRAPFDTAYKAVLADVLARGGAR</sequence>
<keyword evidence="4" id="KW-1185">Reference proteome</keyword>
<evidence type="ECO:0000259" key="2">
    <source>
        <dbReference type="PROSITE" id="PS50020"/>
    </source>
</evidence>
<evidence type="ECO:0000256" key="1">
    <source>
        <dbReference type="SAM" id="SignalP"/>
    </source>
</evidence>
<dbReference type="PANTHER" id="PTHR40469:SF2">
    <property type="entry name" value="GALACTOSE-BINDING DOMAIN-LIKE SUPERFAMILY PROTEIN"/>
    <property type="match status" value="1"/>
</dbReference>
<evidence type="ECO:0000313" key="4">
    <source>
        <dbReference type="Proteomes" id="UP001262754"/>
    </source>
</evidence>
<dbReference type="PROSITE" id="PS50020">
    <property type="entry name" value="WW_DOMAIN_2"/>
    <property type="match status" value="1"/>
</dbReference>
<dbReference type="SUPFAM" id="SSF52317">
    <property type="entry name" value="Class I glutamine amidotransferase-like"/>
    <property type="match status" value="1"/>
</dbReference>
<evidence type="ECO:0000313" key="3">
    <source>
        <dbReference type="EMBL" id="MDR6531709.1"/>
    </source>
</evidence>
<dbReference type="InterPro" id="IPR029010">
    <property type="entry name" value="ThuA-like"/>
</dbReference>
<dbReference type="Proteomes" id="UP001262754">
    <property type="component" value="Unassembled WGS sequence"/>
</dbReference>
<name>A0ABU1MZW6_9CAUL</name>
<dbReference type="EMBL" id="JAVDRL010000006">
    <property type="protein sequence ID" value="MDR6531709.1"/>
    <property type="molecule type" value="Genomic_DNA"/>
</dbReference>
<feature type="chain" id="PRO_5045609313" evidence="1">
    <location>
        <begin position="23"/>
        <end position="346"/>
    </location>
</feature>
<dbReference type="Pfam" id="PF06283">
    <property type="entry name" value="ThuA"/>
    <property type="match status" value="1"/>
</dbReference>
<keyword evidence="3" id="KW-0315">Glutamine amidotransferase</keyword>